<dbReference type="Pfam" id="PF13365">
    <property type="entry name" value="Trypsin_2"/>
    <property type="match status" value="1"/>
</dbReference>
<sequence>MPLIALLQAVGARLAVFLIAFLAVLGVGSVTDSPAPALHEQKSPPTKSAVEEIVPAEAPTEEEAVPESTPGTQENESPEQEPAKDAPAVTPSAPALQPPKPEPEVQTEQKPAKSLNEINTDVSPTVVNILCSSANDSLNSISGSGVFIDSRGVILTNAHIAQYLLLKDYPTKDSIECVARTGSPAKPSYTLTLLYISPNWIAEHAHDITVETPTGTGEHDYALLIVTGRTDPSALLPASFPALKMAIDDSAIETGNEVLIRAYPAGFLGGISIQKELYAVATIASIRKLYTFNDGLLDLLSLGGSIAAQGGSSGGAVINTDGSLIGIVVTASREATTDERDLRAVTLSHINRDHIATEGISLSSYLSGPLLQRRAVFELTKAPTLSALLIQALEQ</sequence>
<dbReference type="EMBL" id="PFBJ01000002">
    <property type="protein sequence ID" value="PIT91499.1"/>
    <property type="molecule type" value="Genomic_DNA"/>
</dbReference>
<dbReference type="SUPFAM" id="SSF50494">
    <property type="entry name" value="Trypsin-like serine proteases"/>
    <property type="match status" value="1"/>
</dbReference>
<dbReference type="InterPro" id="IPR009003">
    <property type="entry name" value="Peptidase_S1_PA"/>
</dbReference>
<gene>
    <name evidence="2" type="ORF">COU17_00085</name>
</gene>
<comment type="caution">
    <text evidence="2">The sequence shown here is derived from an EMBL/GenBank/DDBJ whole genome shotgun (WGS) entry which is preliminary data.</text>
</comment>
<proteinExistence type="predicted"/>
<dbReference type="Gene3D" id="2.40.10.10">
    <property type="entry name" value="Trypsin-like serine proteases"/>
    <property type="match status" value="2"/>
</dbReference>
<evidence type="ECO:0008006" key="4">
    <source>
        <dbReference type="Google" id="ProtNLM"/>
    </source>
</evidence>
<feature type="region of interest" description="Disordered" evidence="1">
    <location>
        <begin position="36"/>
        <end position="117"/>
    </location>
</feature>
<protein>
    <recommendedName>
        <fullName evidence="4">Serine protease</fullName>
    </recommendedName>
</protein>
<organism evidence="2 3">
    <name type="scientific">Candidatus Kaiserbacteria bacterium CG10_big_fil_rev_8_21_14_0_10_49_17</name>
    <dbReference type="NCBI Taxonomy" id="1974609"/>
    <lineage>
        <taxon>Bacteria</taxon>
        <taxon>Candidatus Kaiseribacteriota</taxon>
    </lineage>
</organism>
<reference evidence="3" key="1">
    <citation type="submission" date="2017-09" db="EMBL/GenBank/DDBJ databases">
        <title>Depth-based differentiation of microbial function through sediment-hosted aquifers and enrichment of novel symbionts in the deep terrestrial subsurface.</title>
        <authorList>
            <person name="Probst A.J."/>
            <person name="Ladd B."/>
            <person name="Jarett J.K."/>
            <person name="Geller-Mcgrath D.E."/>
            <person name="Sieber C.M.K."/>
            <person name="Emerson J.B."/>
            <person name="Anantharaman K."/>
            <person name="Thomas B.C."/>
            <person name="Malmstrom R."/>
            <person name="Stieglmeier M."/>
            <person name="Klingl A."/>
            <person name="Woyke T."/>
            <person name="Ryan C.M."/>
            <person name="Banfield J.F."/>
        </authorList>
    </citation>
    <scope>NUCLEOTIDE SEQUENCE [LARGE SCALE GENOMIC DNA]</scope>
</reference>
<dbReference type="Proteomes" id="UP000228809">
    <property type="component" value="Unassembled WGS sequence"/>
</dbReference>
<evidence type="ECO:0000256" key="1">
    <source>
        <dbReference type="SAM" id="MobiDB-lite"/>
    </source>
</evidence>
<evidence type="ECO:0000313" key="3">
    <source>
        <dbReference type="Proteomes" id="UP000228809"/>
    </source>
</evidence>
<evidence type="ECO:0000313" key="2">
    <source>
        <dbReference type="EMBL" id="PIT91499.1"/>
    </source>
</evidence>
<accession>A0A2M6WFE7</accession>
<dbReference type="AlphaFoldDB" id="A0A2M6WFE7"/>
<dbReference type="InterPro" id="IPR043504">
    <property type="entry name" value="Peptidase_S1_PA_chymotrypsin"/>
</dbReference>
<name>A0A2M6WFE7_9BACT</name>